<keyword evidence="1" id="KW-0378">Hydrolase</keyword>
<keyword evidence="1" id="KW-0227">DNA damage</keyword>
<dbReference type="GO" id="GO:0016887">
    <property type="term" value="F:ATP hydrolysis activity"/>
    <property type="evidence" value="ECO:0007669"/>
    <property type="project" value="RHEA"/>
</dbReference>
<dbReference type="InterPro" id="IPR051055">
    <property type="entry name" value="PIF1_helicase"/>
</dbReference>
<dbReference type="EMBL" id="LNFP01000105">
    <property type="protein sequence ID" value="KUF97636.1"/>
    <property type="molecule type" value="Genomic_DNA"/>
</dbReference>
<keyword evidence="1" id="KW-0233">DNA recombination</keyword>
<protein>
    <recommendedName>
        <fullName evidence="1">ATP-dependent DNA helicase</fullName>
        <ecNumber evidence="1">5.6.2.3</ecNumber>
    </recommendedName>
</protein>
<dbReference type="SUPFAM" id="SSF52540">
    <property type="entry name" value="P-loop containing nucleoside triphosphate hydrolases"/>
    <property type="match status" value="1"/>
</dbReference>
<proteinExistence type="inferred from homology"/>
<dbReference type="GO" id="GO:0006310">
    <property type="term" value="P:DNA recombination"/>
    <property type="evidence" value="ECO:0007669"/>
    <property type="project" value="UniProtKB-KW"/>
</dbReference>
<accession>A0A0W8DMS1</accession>
<dbReference type="GO" id="GO:0006281">
    <property type="term" value="P:DNA repair"/>
    <property type="evidence" value="ECO:0007669"/>
    <property type="project" value="UniProtKB-KW"/>
</dbReference>
<reference evidence="3 4" key="1">
    <citation type="submission" date="2015-11" db="EMBL/GenBank/DDBJ databases">
        <title>Genomes and virulence difference between two physiological races of Phytophthora nicotianae.</title>
        <authorList>
            <person name="Liu H."/>
            <person name="Ma X."/>
            <person name="Yu H."/>
            <person name="Fang D."/>
            <person name="Li Y."/>
            <person name="Wang X."/>
            <person name="Wang W."/>
            <person name="Dong Y."/>
            <person name="Xiao B."/>
        </authorList>
    </citation>
    <scope>NUCLEOTIDE SEQUENCE [LARGE SCALE GENOMIC DNA]</scope>
    <source>
        <strain evidence="4">race 1</strain>
    </source>
</reference>
<organism evidence="3 4">
    <name type="scientific">Phytophthora nicotianae</name>
    <name type="common">Potato buckeye rot agent</name>
    <name type="synonym">Phytophthora parasitica</name>
    <dbReference type="NCBI Taxonomy" id="4792"/>
    <lineage>
        <taxon>Eukaryota</taxon>
        <taxon>Sar</taxon>
        <taxon>Stramenopiles</taxon>
        <taxon>Oomycota</taxon>
        <taxon>Peronosporomycetes</taxon>
        <taxon>Peronosporales</taxon>
        <taxon>Peronosporaceae</taxon>
        <taxon>Phytophthora</taxon>
    </lineage>
</organism>
<keyword evidence="1" id="KW-0234">DNA repair</keyword>
<comment type="similarity">
    <text evidence="1">Belongs to the helicase family.</text>
</comment>
<dbReference type="Gene3D" id="3.40.50.300">
    <property type="entry name" value="P-loop containing nucleotide triphosphate hydrolases"/>
    <property type="match status" value="1"/>
</dbReference>
<comment type="caution">
    <text evidence="3">The sequence shown here is derived from an EMBL/GenBank/DDBJ whole genome shotgun (WGS) entry which is preliminary data.</text>
</comment>
<dbReference type="EC" id="5.6.2.3" evidence="1"/>
<gene>
    <name evidence="3" type="ORF">AM588_10006765</name>
</gene>
<dbReference type="GO" id="GO:0005524">
    <property type="term" value="F:ATP binding"/>
    <property type="evidence" value="ECO:0007669"/>
    <property type="project" value="UniProtKB-KW"/>
</dbReference>
<sequence length="376" mass="42152">MDESQWVPFALAMRQSRKRFMAHIENSECLPLQMIIHGEGGSGKSWLIKHIVKDLHNVFNEQYISRRRSKRVLLLAHQGTAAFNIKGQTICSALELKSFSRNAFSAPYKSLATAKGGPTTLKRLQDKYQNVHLVIIDEFSVISCGMLHWIDQRMREIWPKCRQLPFGGRDIIFTGDSAQLDPVIPYSLSTPSLKIHNSVQQLGRETWEAIPYVCCLTNKTDLRQTLNGMQLLVAAAKCATPEDVDLFNTRYMKKAEMPDWVSTAKHIAYLNADVAAANQNSLASSTFPVVQIPSKHTVQLKRLASQREIPPDSIQALLEEAETANANRDRVVSRDVKLVVGAPVTLIFNMEQSAVFVMAPTTSSTTLSSVRTQHYL</sequence>
<keyword evidence="1" id="KW-0347">Helicase</keyword>
<evidence type="ECO:0000259" key="2">
    <source>
        <dbReference type="Pfam" id="PF05970"/>
    </source>
</evidence>
<comment type="cofactor">
    <cofactor evidence="1">
        <name>Mg(2+)</name>
        <dbReference type="ChEBI" id="CHEBI:18420"/>
    </cofactor>
</comment>
<dbReference type="GO" id="GO:0043139">
    <property type="term" value="F:5'-3' DNA helicase activity"/>
    <property type="evidence" value="ECO:0007669"/>
    <property type="project" value="UniProtKB-EC"/>
</dbReference>
<keyword evidence="1" id="KW-0547">Nucleotide-binding</keyword>
<comment type="catalytic activity">
    <reaction evidence="1">
        <text>ATP + H2O = ADP + phosphate + H(+)</text>
        <dbReference type="Rhea" id="RHEA:13065"/>
        <dbReference type="ChEBI" id="CHEBI:15377"/>
        <dbReference type="ChEBI" id="CHEBI:15378"/>
        <dbReference type="ChEBI" id="CHEBI:30616"/>
        <dbReference type="ChEBI" id="CHEBI:43474"/>
        <dbReference type="ChEBI" id="CHEBI:456216"/>
        <dbReference type="EC" id="5.6.2.3"/>
    </reaction>
</comment>
<evidence type="ECO:0000313" key="4">
    <source>
        <dbReference type="Proteomes" id="UP000054636"/>
    </source>
</evidence>
<dbReference type="InterPro" id="IPR010285">
    <property type="entry name" value="DNA_helicase_pif1-like_DEAD"/>
</dbReference>
<dbReference type="PANTHER" id="PTHR47642">
    <property type="entry name" value="ATP-DEPENDENT DNA HELICASE"/>
    <property type="match status" value="1"/>
</dbReference>
<name>A0A0W8DMS1_PHYNI</name>
<keyword evidence="1" id="KW-0067">ATP-binding</keyword>
<dbReference type="Proteomes" id="UP000054636">
    <property type="component" value="Unassembled WGS sequence"/>
</dbReference>
<dbReference type="InterPro" id="IPR027417">
    <property type="entry name" value="P-loop_NTPase"/>
</dbReference>
<dbReference type="GO" id="GO:0000723">
    <property type="term" value="P:telomere maintenance"/>
    <property type="evidence" value="ECO:0007669"/>
    <property type="project" value="InterPro"/>
</dbReference>
<evidence type="ECO:0000313" key="3">
    <source>
        <dbReference type="EMBL" id="KUF97636.1"/>
    </source>
</evidence>
<feature type="domain" description="DNA helicase Pif1-like DEAD-box helicase" evidence="2">
    <location>
        <begin position="32"/>
        <end position="211"/>
    </location>
</feature>
<evidence type="ECO:0000256" key="1">
    <source>
        <dbReference type="RuleBase" id="RU363044"/>
    </source>
</evidence>
<dbReference type="Pfam" id="PF05970">
    <property type="entry name" value="PIF1"/>
    <property type="match status" value="1"/>
</dbReference>
<dbReference type="AlphaFoldDB" id="A0A0W8DMS1"/>